<keyword evidence="4 5" id="KW-0472">Membrane</keyword>
<sequence>MVVEVIAGSATRRHRFHAFTAALVRRLPFGLSRLVPPSLLGFAIINGFTFGVDLALLTVFRGGLGWPLPLAVTSAYLLAFGLSFLLNRAVNFRSHGPVGPQVAVYLVAIAINYGAFILGVGTGLAELGLEYHVARVAAAVCEAVYMYAVMRWVVFREKPRR</sequence>
<name>A0ABV5YDV2_9ACTN</name>
<feature type="transmembrane region" description="Helical" evidence="5">
    <location>
        <begin position="66"/>
        <end position="90"/>
    </location>
</feature>
<evidence type="ECO:0000256" key="5">
    <source>
        <dbReference type="SAM" id="Phobius"/>
    </source>
</evidence>
<evidence type="ECO:0000256" key="4">
    <source>
        <dbReference type="ARBA" id="ARBA00023136"/>
    </source>
</evidence>
<evidence type="ECO:0000259" key="6">
    <source>
        <dbReference type="Pfam" id="PF04138"/>
    </source>
</evidence>
<evidence type="ECO:0000256" key="3">
    <source>
        <dbReference type="ARBA" id="ARBA00022989"/>
    </source>
</evidence>
<keyword evidence="8" id="KW-1185">Reference proteome</keyword>
<dbReference type="EMBL" id="JBHLZP010000079">
    <property type="protein sequence ID" value="MFB9833199.1"/>
    <property type="molecule type" value="Genomic_DNA"/>
</dbReference>
<accession>A0ABV5YDV2</accession>
<organism evidence="7 8">
    <name type="scientific">Actinoallomurus acaciae</name>
    <dbReference type="NCBI Taxonomy" id="502577"/>
    <lineage>
        <taxon>Bacteria</taxon>
        <taxon>Bacillati</taxon>
        <taxon>Actinomycetota</taxon>
        <taxon>Actinomycetes</taxon>
        <taxon>Streptosporangiales</taxon>
        <taxon>Thermomonosporaceae</taxon>
        <taxon>Actinoallomurus</taxon>
    </lineage>
</organism>
<protein>
    <submittedName>
        <fullName evidence="7">GtrA family protein</fullName>
    </submittedName>
</protein>
<dbReference type="Pfam" id="PF04138">
    <property type="entry name" value="GtrA_DPMS_TM"/>
    <property type="match status" value="1"/>
</dbReference>
<gene>
    <name evidence="7" type="ORF">ACFFNX_13485</name>
</gene>
<evidence type="ECO:0000256" key="1">
    <source>
        <dbReference type="ARBA" id="ARBA00004141"/>
    </source>
</evidence>
<dbReference type="InterPro" id="IPR007267">
    <property type="entry name" value="GtrA_DPMS_TM"/>
</dbReference>
<dbReference type="Proteomes" id="UP001589627">
    <property type="component" value="Unassembled WGS sequence"/>
</dbReference>
<evidence type="ECO:0000313" key="8">
    <source>
        <dbReference type="Proteomes" id="UP001589627"/>
    </source>
</evidence>
<comment type="subcellular location">
    <subcellularLocation>
        <location evidence="1">Membrane</location>
        <topology evidence="1">Multi-pass membrane protein</topology>
    </subcellularLocation>
</comment>
<evidence type="ECO:0000313" key="7">
    <source>
        <dbReference type="EMBL" id="MFB9833199.1"/>
    </source>
</evidence>
<proteinExistence type="predicted"/>
<keyword evidence="2 5" id="KW-0812">Transmembrane</keyword>
<dbReference type="RefSeq" id="WP_378200372.1">
    <property type="nucleotide sequence ID" value="NZ_JBHLZP010000079.1"/>
</dbReference>
<reference evidence="7 8" key="1">
    <citation type="submission" date="2024-09" db="EMBL/GenBank/DDBJ databases">
        <authorList>
            <person name="Sun Q."/>
            <person name="Mori K."/>
        </authorList>
    </citation>
    <scope>NUCLEOTIDE SEQUENCE [LARGE SCALE GENOMIC DNA]</scope>
    <source>
        <strain evidence="7 8">TBRC 0563</strain>
    </source>
</reference>
<comment type="caution">
    <text evidence="7">The sequence shown here is derived from an EMBL/GenBank/DDBJ whole genome shotgun (WGS) entry which is preliminary data.</text>
</comment>
<keyword evidence="3 5" id="KW-1133">Transmembrane helix</keyword>
<feature type="transmembrane region" description="Helical" evidence="5">
    <location>
        <begin position="39"/>
        <end position="60"/>
    </location>
</feature>
<evidence type="ECO:0000256" key="2">
    <source>
        <dbReference type="ARBA" id="ARBA00022692"/>
    </source>
</evidence>
<feature type="transmembrane region" description="Helical" evidence="5">
    <location>
        <begin position="102"/>
        <end position="121"/>
    </location>
</feature>
<feature type="transmembrane region" description="Helical" evidence="5">
    <location>
        <begin position="133"/>
        <end position="154"/>
    </location>
</feature>
<feature type="domain" description="GtrA/DPMS transmembrane" evidence="6">
    <location>
        <begin position="42"/>
        <end position="155"/>
    </location>
</feature>